<dbReference type="AlphaFoldDB" id="A0A9R1WF55"/>
<dbReference type="EMBL" id="NBSK02000002">
    <property type="protein sequence ID" value="KAJ0221652.1"/>
    <property type="molecule type" value="Genomic_DNA"/>
</dbReference>
<name>A0A9R1WF55_LACSA</name>
<dbReference type="PANTHER" id="PTHR46183">
    <property type="entry name" value="PROTEIN CLMP1"/>
    <property type="match status" value="1"/>
</dbReference>
<dbReference type="PANTHER" id="PTHR46183:SF20">
    <property type="entry name" value="43KDA POSTSYNAPTIC PROTEIN"/>
    <property type="match status" value="1"/>
</dbReference>
<comment type="caution">
    <text evidence="1">The sequence shown here is derived from an EMBL/GenBank/DDBJ whole genome shotgun (WGS) entry which is preliminary data.</text>
</comment>
<organism evidence="1 2">
    <name type="scientific">Lactuca sativa</name>
    <name type="common">Garden lettuce</name>
    <dbReference type="NCBI Taxonomy" id="4236"/>
    <lineage>
        <taxon>Eukaryota</taxon>
        <taxon>Viridiplantae</taxon>
        <taxon>Streptophyta</taxon>
        <taxon>Embryophyta</taxon>
        <taxon>Tracheophyta</taxon>
        <taxon>Spermatophyta</taxon>
        <taxon>Magnoliopsida</taxon>
        <taxon>eudicotyledons</taxon>
        <taxon>Gunneridae</taxon>
        <taxon>Pentapetalae</taxon>
        <taxon>asterids</taxon>
        <taxon>campanulids</taxon>
        <taxon>Asterales</taxon>
        <taxon>Asteraceae</taxon>
        <taxon>Cichorioideae</taxon>
        <taxon>Cichorieae</taxon>
        <taxon>Lactucinae</taxon>
        <taxon>Lactuca</taxon>
    </lineage>
</organism>
<sequence>MILELCTNYCIYDNFNLVICLKEVSTDEAVEQAAHLRSQMYILWGTLLYERSVGEFKMDLSTWEKNLAAALNVLYECFSGLGFKIDEIVQAWNEMYEAKRWLTGVPCFRL</sequence>
<evidence type="ECO:0000313" key="2">
    <source>
        <dbReference type="Proteomes" id="UP000235145"/>
    </source>
</evidence>
<reference evidence="1 2" key="1">
    <citation type="journal article" date="2017" name="Nat. Commun.">
        <title>Genome assembly with in vitro proximity ligation data and whole-genome triplication in lettuce.</title>
        <authorList>
            <person name="Reyes-Chin-Wo S."/>
            <person name="Wang Z."/>
            <person name="Yang X."/>
            <person name="Kozik A."/>
            <person name="Arikit S."/>
            <person name="Song C."/>
            <person name="Xia L."/>
            <person name="Froenicke L."/>
            <person name="Lavelle D.O."/>
            <person name="Truco M.J."/>
            <person name="Xia R."/>
            <person name="Zhu S."/>
            <person name="Xu C."/>
            <person name="Xu H."/>
            <person name="Xu X."/>
            <person name="Cox K."/>
            <person name="Korf I."/>
            <person name="Meyers B.C."/>
            <person name="Michelmore R.W."/>
        </authorList>
    </citation>
    <scope>NUCLEOTIDE SEQUENCE [LARGE SCALE GENOMIC DNA]</scope>
    <source>
        <strain evidence="2">cv. Salinas</strain>
        <tissue evidence="1">Seedlings</tissue>
    </source>
</reference>
<proteinExistence type="predicted"/>
<dbReference type="InterPro" id="IPR044517">
    <property type="entry name" value="PHOX1-4"/>
</dbReference>
<keyword evidence="2" id="KW-1185">Reference proteome</keyword>
<evidence type="ECO:0000313" key="1">
    <source>
        <dbReference type="EMBL" id="KAJ0221652.1"/>
    </source>
</evidence>
<protein>
    <submittedName>
        <fullName evidence="1">Uncharacterized protein</fullName>
    </submittedName>
</protein>
<accession>A0A9R1WF55</accession>
<dbReference type="Proteomes" id="UP000235145">
    <property type="component" value="Unassembled WGS sequence"/>
</dbReference>
<gene>
    <name evidence="1" type="ORF">LSAT_V11C200059880</name>
</gene>